<sequence>MRYRRRPLSIRDTRGTSGASGGFHSELQTVIPITADAARIQSGGSRTTGSLQVRLCLAHGPHFLVRAYHFLPSLASPISPLPRGSTSLQRVSTAGRARAWIQDTECESTAAQLSVHENTYQSLPTSVGLGAEPAGELEKHYTRGLWLASAQPDSSNQYAQRGILALSV</sequence>
<dbReference type="Proteomes" id="UP000236544">
    <property type="component" value="Unassembled WGS sequence"/>
</dbReference>
<organism evidence="2 3">
    <name type="scientific">Lachancea quebecensis</name>
    <dbReference type="NCBI Taxonomy" id="1654605"/>
    <lineage>
        <taxon>Eukaryota</taxon>
        <taxon>Fungi</taxon>
        <taxon>Dikarya</taxon>
        <taxon>Ascomycota</taxon>
        <taxon>Saccharomycotina</taxon>
        <taxon>Saccharomycetes</taxon>
        <taxon>Saccharomycetales</taxon>
        <taxon>Saccharomycetaceae</taxon>
        <taxon>Lachancea</taxon>
    </lineage>
</organism>
<proteinExistence type="predicted"/>
<dbReference type="AlphaFoldDB" id="A0A0P1KQN0"/>
<evidence type="ECO:0000313" key="3">
    <source>
        <dbReference type="Proteomes" id="UP000236544"/>
    </source>
</evidence>
<keyword evidence="3" id="KW-1185">Reference proteome</keyword>
<gene>
    <name evidence="2" type="ORF">LAQU0_S05e04236g</name>
</gene>
<protein>
    <submittedName>
        <fullName evidence="2">LAQU0S05e04236g1_1</fullName>
    </submittedName>
</protein>
<reference evidence="3" key="1">
    <citation type="submission" date="2015-10" db="EMBL/GenBank/DDBJ databases">
        <authorList>
            <person name="Devillers H."/>
        </authorList>
    </citation>
    <scope>NUCLEOTIDE SEQUENCE [LARGE SCALE GENOMIC DNA]</scope>
</reference>
<dbReference type="EMBL" id="LN890537">
    <property type="protein sequence ID" value="CUS22387.1"/>
    <property type="molecule type" value="Genomic_DNA"/>
</dbReference>
<evidence type="ECO:0000256" key="1">
    <source>
        <dbReference type="SAM" id="MobiDB-lite"/>
    </source>
</evidence>
<name>A0A0P1KQN0_9SACH</name>
<evidence type="ECO:0000313" key="2">
    <source>
        <dbReference type="EMBL" id="CUS22387.1"/>
    </source>
</evidence>
<feature type="region of interest" description="Disordered" evidence="1">
    <location>
        <begin position="1"/>
        <end position="23"/>
    </location>
</feature>
<accession>A0A0P1KQN0</accession>